<dbReference type="InterPro" id="IPR005135">
    <property type="entry name" value="Endo/exonuclease/phosphatase"/>
</dbReference>
<organism evidence="3">
    <name type="scientific">Sesamum radiatum</name>
    <name type="common">Black benniseed</name>
    <dbReference type="NCBI Taxonomy" id="300843"/>
    <lineage>
        <taxon>Eukaryota</taxon>
        <taxon>Viridiplantae</taxon>
        <taxon>Streptophyta</taxon>
        <taxon>Embryophyta</taxon>
        <taxon>Tracheophyta</taxon>
        <taxon>Spermatophyta</taxon>
        <taxon>Magnoliopsida</taxon>
        <taxon>eudicotyledons</taxon>
        <taxon>Gunneridae</taxon>
        <taxon>Pentapetalae</taxon>
        <taxon>asterids</taxon>
        <taxon>lamiids</taxon>
        <taxon>Lamiales</taxon>
        <taxon>Pedaliaceae</taxon>
        <taxon>Sesamum</taxon>
    </lineage>
</organism>
<protein>
    <recommendedName>
        <fullName evidence="2">Endonuclease/exonuclease/phosphatase domain-containing protein</fullName>
    </recommendedName>
</protein>
<comment type="caution">
    <text evidence="3">The sequence shown here is derived from an EMBL/GenBank/DDBJ whole genome shotgun (WGS) entry which is preliminary data.</text>
</comment>
<feature type="domain" description="Endonuclease/exonuclease/phosphatase" evidence="2">
    <location>
        <begin position="177"/>
        <end position="381"/>
    </location>
</feature>
<evidence type="ECO:0000259" key="2">
    <source>
        <dbReference type="Pfam" id="PF03372"/>
    </source>
</evidence>
<dbReference type="Gene3D" id="3.60.10.10">
    <property type="entry name" value="Endonuclease/exonuclease/phosphatase"/>
    <property type="match status" value="1"/>
</dbReference>
<sequence length="458" mass="51604">MEPRTEGQANYRGIDSNSLGQGKQHKNLGRGWDRDGCLEVSSESAIPETGKETDDRPEVGECNTSNQYLNTVIEKGGLDSSMDEEGQHENGSPRLADVMMGIDSNYEQLPSSDMNLITIPLQFAATRIRQVGRPRGRGRRARGLLPNTSRKRVSGTRIIDVDELAIQGLGSPWTVRSLGELVKKLNPGLVFISETKRSARRCEFLRDKWNYFGVGVDAIGSSGGLYLLWRKDLNITLQSFSFHHIDITVTENGKNSWRFTGFYGHPDAGQRKESWDLLRKLSKKSIRPWLCAGDFNEILSQNEKFGQLARPQWQIDAFRRCLEDCQLTDMGAEGEMFTWSNRRELPQTVRARLDRACCTTAWMAAFPRARATNLMIGGSDHCIVQISLDQMGIQGSHRRPKRFRFEAAWLREPSCEEVIQAGWKSVAGSEDVGGVSARIRSVRVHLLQWGEKGVWQCP</sequence>
<gene>
    <name evidence="3" type="ORF">Sradi_6170800</name>
</gene>
<dbReference type="AlphaFoldDB" id="A0AAW2K8V4"/>
<reference evidence="3" key="2">
    <citation type="journal article" date="2024" name="Plant">
        <title>Genomic evolution and insights into agronomic trait innovations of Sesamum species.</title>
        <authorList>
            <person name="Miao H."/>
            <person name="Wang L."/>
            <person name="Qu L."/>
            <person name="Liu H."/>
            <person name="Sun Y."/>
            <person name="Le M."/>
            <person name="Wang Q."/>
            <person name="Wei S."/>
            <person name="Zheng Y."/>
            <person name="Lin W."/>
            <person name="Duan Y."/>
            <person name="Cao H."/>
            <person name="Xiong S."/>
            <person name="Wang X."/>
            <person name="Wei L."/>
            <person name="Li C."/>
            <person name="Ma Q."/>
            <person name="Ju M."/>
            <person name="Zhao R."/>
            <person name="Li G."/>
            <person name="Mu C."/>
            <person name="Tian Q."/>
            <person name="Mei H."/>
            <person name="Zhang T."/>
            <person name="Gao T."/>
            <person name="Zhang H."/>
        </authorList>
    </citation>
    <scope>NUCLEOTIDE SEQUENCE</scope>
    <source>
        <strain evidence="3">G02</strain>
    </source>
</reference>
<proteinExistence type="predicted"/>
<accession>A0AAW2K8V4</accession>
<feature type="region of interest" description="Disordered" evidence="1">
    <location>
        <begin position="1"/>
        <end position="68"/>
    </location>
</feature>
<dbReference type="GO" id="GO:0003824">
    <property type="term" value="F:catalytic activity"/>
    <property type="evidence" value="ECO:0007669"/>
    <property type="project" value="InterPro"/>
</dbReference>
<dbReference type="PANTHER" id="PTHR33710">
    <property type="entry name" value="BNAC02G09200D PROTEIN"/>
    <property type="match status" value="1"/>
</dbReference>
<name>A0AAW2K8V4_SESRA</name>
<feature type="compositionally biased region" description="Basic and acidic residues" evidence="1">
    <location>
        <begin position="49"/>
        <end position="59"/>
    </location>
</feature>
<evidence type="ECO:0000313" key="3">
    <source>
        <dbReference type="EMBL" id="KAL0303027.1"/>
    </source>
</evidence>
<dbReference type="SUPFAM" id="SSF56219">
    <property type="entry name" value="DNase I-like"/>
    <property type="match status" value="1"/>
</dbReference>
<dbReference type="PANTHER" id="PTHR33710:SF77">
    <property type="entry name" value="DNASE I-LIKE SUPERFAMILY PROTEIN"/>
    <property type="match status" value="1"/>
</dbReference>
<reference evidence="3" key="1">
    <citation type="submission" date="2020-06" db="EMBL/GenBank/DDBJ databases">
        <authorList>
            <person name="Li T."/>
            <person name="Hu X."/>
            <person name="Zhang T."/>
            <person name="Song X."/>
            <person name="Zhang H."/>
            <person name="Dai N."/>
            <person name="Sheng W."/>
            <person name="Hou X."/>
            <person name="Wei L."/>
        </authorList>
    </citation>
    <scope>NUCLEOTIDE SEQUENCE</scope>
    <source>
        <strain evidence="3">G02</strain>
        <tissue evidence="3">Leaf</tissue>
    </source>
</reference>
<dbReference type="EMBL" id="JACGWJ010000029">
    <property type="protein sequence ID" value="KAL0303027.1"/>
    <property type="molecule type" value="Genomic_DNA"/>
</dbReference>
<dbReference type="Pfam" id="PF03372">
    <property type="entry name" value="Exo_endo_phos"/>
    <property type="match status" value="1"/>
</dbReference>
<evidence type="ECO:0000256" key="1">
    <source>
        <dbReference type="SAM" id="MobiDB-lite"/>
    </source>
</evidence>
<dbReference type="InterPro" id="IPR036691">
    <property type="entry name" value="Endo/exonu/phosph_ase_sf"/>
</dbReference>